<name>A0ABV5MQW1_9ACTN</name>
<sequence length="129" mass="13828">MDNVTIESWLTRPWRAAPLVAVDLEGAGAQDRDNEAILEVAAIRLVDGVPDTTTAYTTLVNPGRPVPQRPWISPGLTDQMLAEAPPLSQISQPGSTAGSWSDTMWASTGGCCTAAAQRSRPQRSWTPRS</sequence>
<evidence type="ECO:0000313" key="1">
    <source>
        <dbReference type="EMBL" id="MFB9451258.1"/>
    </source>
</evidence>
<dbReference type="RefSeq" id="WP_223094260.1">
    <property type="nucleotide sequence ID" value="NZ_CP061913.1"/>
</dbReference>
<evidence type="ECO:0000313" key="2">
    <source>
        <dbReference type="Proteomes" id="UP001589608"/>
    </source>
</evidence>
<organism evidence="1 2">
    <name type="scientific">Dactylosporangium vinaceum</name>
    <dbReference type="NCBI Taxonomy" id="53362"/>
    <lineage>
        <taxon>Bacteria</taxon>
        <taxon>Bacillati</taxon>
        <taxon>Actinomycetota</taxon>
        <taxon>Actinomycetes</taxon>
        <taxon>Micromonosporales</taxon>
        <taxon>Micromonosporaceae</taxon>
        <taxon>Dactylosporangium</taxon>
    </lineage>
</organism>
<dbReference type="SUPFAM" id="SSF53098">
    <property type="entry name" value="Ribonuclease H-like"/>
    <property type="match status" value="1"/>
</dbReference>
<keyword evidence="2" id="KW-1185">Reference proteome</keyword>
<proteinExistence type="predicted"/>
<dbReference type="InterPro" id="IPR036397">
    <property type="entry name" value="RNaseH_sf"/>
</dbReference>
<gene>
    <name evidence="1" type="ORF">ACFFTR_50050</name>
</gene>
<evidence type="ECO:0008006" key="3">
    <source>
        <dbReference type="Google" id="ProtNLM"/>
    </source>
</evidence>
<accession>A0ABV5MQW1</accession>
<protein>
    <recommendedName>
        <fullName evidence="3">Exonuclease domain-containing protein</fullName>
    </recommendedName>
</protein>
<dbReference type="EMBL" id="JBHMCA010000087">
    <property type="protein sequence ID" value="MFB9451258.1"/>
    <property type="molecule type" value="Genomic_DNA"/>
</dbReference>
<dbReference type="Gene3D" id="3.30.420.10">
    <property type="entry name" value="Ribonuclease H-like superfamily/Ribonuclease H"/>
    <property type="match status" value="1"/>
</dbReference>
<dbReference type="Proteomes" id="UP001589608">
    <property type="component" value="Unassembled WGS sequence"/>
</dbReference>
<dbReference type="InterPro" id="IPR012337">
    <property type="entry name" value="RNaseH-like_sf"/>
</dbReference>
<reference evidence="1 2" key="1">
    <citation type="submission" date="2024-09" db="EMBL/GenBank/DDBJ databases">
        <authorList>
            <person name="Sun Q."/>
            <person name="Mori K."/>
        </authorList>
    </citation>
    <scope>NUCLEOTIDE SEQUENCE [LARGE SCALE GENOMIC DNA]</scope>
    <source>
        <strain evidence="1 2">JCM 3307</strain>
    </source>
</reference>
<comment type="caution">
    <text evidence="1">The sequence shown here is derived from an EMBL/GenBank/DDBJ whole genome shotgun (WGS) entry which is preliminary data.</text>
</comment>